<evidence type="ECO:0000256" key="5">
    <source>
        <dbReference type="ARBA" id="ARBA00022519"/>
    </source>
</evidence>
<evidence type="ECO:0000256" key="2">
    <source>
        <dbReference type="ARBA" id="ARBA00006555"/>
    </source>
</evidence>
<evidence type="ECO:0000256" key="1">
    <source>
        <dbReference type="ARBA" id="ARBA00004383"/>
    </source>
</evidence>
<evidence type="ECO:0000256" key="3">
    <source>
        <dbReference type="ARBA" id="ARBA00022448"/>
    </source>
</evidence>
<comment type="similarity">
    <text evidence="2 10">Belongs to the TonB family.</text>
</comment>
<organism evidence="13 14">
    <name type="scientific">Stakelama marina</name>
    <dbReference type="NCBI Taxonomy" id="2826939"/>
    <lineage>
        <taxon>Bacteria</taxon>
        <taxon>Pseudomonadati</taxon>
        <taxon>Pseudomonadota</taxon>
        <taxon>Alphaproteobacteria</taxon>
        <taxon>Sphingomonadales</taxon>
        <taxon>Sphingomonadaceae</taxon>
        <taxon>Stakelama</taxon>
    </lineage>
</organism>
<evidence type="ECO:0000256" key="7">
    <source>
        <dbReference type="ARBA" id="ARBA00022927"/>
    </source>
</evidence>
<dbReference type="GO" id="GO:0015891">
    <property type="term" value="P:siderophore transport"/>
    <property type="evidence" value="ECO:0007669"/>
    <property type="project" value="InterPro"/>
</dbReference>
<proteinExistence type="inferred from homology"/>
<keyword evidence="8 10" id="KW-1133">Transmembrane helix</keyword>
<dbReference type="Proteomes" id="UP000676996">
    <property type="component" value="Unassembled WGS sequence"/>
</dbReference>
<evidence type="ECO:0000256" key="8">
    <source>
        <dbReference type="ARBA" id="ARBA00022989"/>
    </source>
</evidence>
<dbReference type="EMBL" id="JAGRQC010000004">
    <property type="protein sequence ID" value="MBR0553381.1"/>
    <property type="molecule type" value="Genomic_DNA"/>
</dbReference>
<comment type="subcellular location">
    <subcellularLocation>
        <location evidence="1 10">Cell inner membrane</location>
        <topology evidence="1 10">Single-pass membrane protein</topology>
        <orientation evidence="1 10">Periplasmic side</orientation>
    </subcellularLocation>
</comment>
<protein>
    <recommendedName>
        <fullName evidence="10">Protein TonB</fullName>
    </recommendedName>
</protein>
<dbReference type="RefSeq" id="WP_284054646.1">
    <property type="nucleotide sequence ID" value="NZ_JAGRQC010000004.1"/>
</dbReference>
<dbReference type="NCBIfam" id="TIGR01352">
    <property type="entry name" value="tonB_Cterm"/>
    <property type="match status" value="1"/>
</dbReference>
<feature type="compositionally biased region" description="Low complexity" evidence="11">
    <location>
        <begin position="113"/>
        <end position="131"/>
    </location>
</feature>
<dbReference type="InterPro" id="IPR003538">
    <property type="entry name" value="TonB"/>
</dbReference>
<dbReference type="InterPro" id="IPR037682">
    <property type="entry name" value="TonB_C"/>
</dbReference>
<evidence type="ECO:0000256" key="6">
    <source>
        <dbReference type="ARBA" id="ARBA00022692"/>
    </source>
</evidence>
<dbReference type="InterPro" id="IPR051045">
    <property type="entry name" value="TonB-dependent_transducer"/>
</dbReference>
<dbReference type="PANTHER" id="PTHR33446">
    <property type="entry name" value="PROTEIN TONB-RELATED"/>
    <property type="match status" value="1"/>
</dbReference>
<sequence>MAYAQSFGAGYGGKPPRRARLTAIAAALGANAALIAGLWLGLPVTLTEVVSRPLAVFDVVPPPPPPEIEKPAAKPSTANEGAAAPPNRKARPVPVVAPEPKVVTRPPMPLPVAPAAADGTESASGAAETPGPGTGAGGVGSGTGNGGSGTGSGSGIAVHARHTSGTITNRDYPKSASKAGVRGSVTVTLSVDARGRVTNCTVALSSGNAALDATTCRLAQKRFRYDPARNGNGEAVPDLAGWRQDWWLEGQRRP</sequence>
<dbReference type="InterPro" id="IPR006260">
    <property type="entry name" value="TonB/TolA_C"/>
</dbReference>
<dbReference type="SUPFAM" id="SSF74653">
    <property type="entry name" value="TolA/TonB C-terminal domain"/>
    <property type="match status" value="1"/>
</dbReference>
<feature type="compositionally biased region" description="Gly residues" evidence="11">
    <location>
        <begin position="132"/>
        <end position="154"/>
    </location>
</feature>
<dbReference type="GO" id="GO:0098797">
    <property type="term" value="C:plasma membrane protein complex"/>
    <property type="evidence" value="ECO:0007669"/>
    <property type="project" value="TreeGrafter"/>
</dbReference>
<feature type="region of interest" description="Disordered" evidence="11">
    <location>
        <begin position="163"/>
        <end position="182"/>
    </location>
</feature>
<evidence type="ECO:0000259" key="12">
    <source>
        <dbReference type="PROSITE" id="PS52015"/>
    </source>
</evidence>
<dbReference type="AlphaFoldDB" id="A0A8T4IFZ3"/>
<keyword evidence="5 10" id="KW-0997">Cell inner membrane</keyword>
<dbReference type="PRINTS" id="PR01374">
    <property type="entry name" value="TONBPROTEIN"/>
</dbReference>
<accession>A0A8T4IFZ3</accession>
<dbReference type="PROSITE" id="PS52015">
    <property type="entry name" value="TONB_CTD"/>
    <property type="match status" value="1"/>
</dbReference>
<comment type="function">
    <text evidence="10">Interacts with outer membrane receptor proteins that carry out high-affinity binding and energy dependent uptake into the periplasmic space of specific substrates. It could act to transduce energy from the cytoplasmic membrane to specific energy-requiring processes in the outer membrane, resulting in the release into the periplasm of ligands bound by these outer membrane proteins.</text>
</comment>
<evidence type="ECO:0000313" key="13">
    <source>
        <dbReference type="EMBL" id="MBR0553381.1"/>
    </source>
</evidence>
<reference evidence="13" key="1">
    <citation type="submission" date="2021-04" db="EMBL/GenBank/DDBJ databases">
        <title>Ouciella asimina sp. nov., isolated from the surface seawater in the hydrothermal field of Okinawa Trough.</title>
        <authorList>
            <person name="Shuang W."/>
        </authorList>
    </citation>
    <scope>NUCLEOTIDE SEQUENCE</scope>
    <source>
        <strain evidence="13">LXI357</strain>
    </source>
</reference>
<gene>
    <name evidence="13" type="ORF">J7S20_12800</name>
</gene>
<dbReference type="Pfam" id="PF03544">
    <property type="entry name" value="TonB_C"/>
    <property type="match status" value="1"/>
</dbReference>
<feature type="region of interest" description="Disordered" evidence="11">
    <location>
        <begin position="60"/>
        <end position="157"/>
    </location>
</feature>
<keyword evidence="14" id="KW-1185">Reference proteome</keyword>
<dbReference type="PANTHER" id="PTHR33446:SF2">
    <property type="entry name" value="PROTEIN TONB"/>
    <property type="match status" value="1"/>
</dbReference>
<dbReference type="GO" id="GO:0015031">
    <property type="term" value="P:protein transport"/>
    <property type="evidence" value="ECO:0007669"/>
    <property type="project" value="UniProtKB-UniRule"/>
</dbReference>
<keyword evidence="9 10" id="KW-0472">Membrane</keyword>
<dbReference type="Gene3D" id="3.30.1150.10">
    <property type="match status" value="1"/>
</dbReference>
<keyword evidence="7 10" id="KW-0653">Protein transport</keyword>
<feature type="domain" description="TonB C-terminal" evidence="12">
    <location>
        <begin position="157"/>
        <end position="254"/>
    </location>
</feature>
<keyword evidence="4 10" id="KW-1003">Cell membrane</keyword>
<dbReference type="GO" id="GO:0031992">
    <property type="term" value="F:energy transducer activity"/>
    <property type="evidence" value="ECO:0007669"/>
    <property type="project" value="InterPro"/>
</dbReference>
<feature type="compositionally biased region" description="Low complexity" evidence="11">
    <location>
        <begin position="82"/>
        <end position="103"/>
    </location>
</feature>
<name>A0A8T4IFZ3_9SPHN</name>
<dbReference type="GO" id="GO:0055085">
    <property type="term" value="P:transmembrane transport"/>
    <property type="evidence" value="ECO:0007669"/>
    <property type="project" value="InterPro"/>
</dbReference>
<comment type="caution">
    <text evidence="13">The sequence shown here is derived from an EMBL/GenBank/DDBJ whole genome shotgun (WGS) entry which is preliminary data.</text>
</comment>
<dbReference type="GO" id="GO:0030288">
    <property type="term" value="C:outer membrane-bounded periplasmic space"/>
    <property type="evidence" value="ECO:0007669"/>
    <property type="project" value="InterPro"/>
</dbReference>
<feature type="transmembrane region" description="Helical" evidence="10">
    <location>
        <begin position="21"/>
        <end position="42"/>
    </location>
</feature>
<keyword evidence="10" id="KW-0735">Signal-anchor</keyword>
<evidence type="ECO:0000256" key="10">
    <source>
        <dbReference type="RuleBase" id="RU362123"/>
    </source>
</evidence>
<keyword evidence="3 10" id="KW-0813">Transport</keyword>
<evidence type="ECO:0000256" key="9">
    <source>
        <dbReference type="ARBA" id="ARBA00023136"/>
    </source>
</evidence>
<keyword evidence="6 10" id="KW-0812">Transmembrane</keyword>
<evidence type="ECO:0000313" key="14">
    <source>
        <dbReference type="Proteomes" id="UP000676996"/>
    </source>
</evidence>
<evidence type="ECO:0000256" key="4">
    <source>
        <dbReference type="ARBA" id="ARBA00022475"/>
    </source>
</evidence>
<evidence type="ECO:0000256" key="11">
    <source>
        <dbReference type="SAM" id="MobiDB-lite"/>
    </source>
</evidence>